<dbReference type="GO" id="GO:0005829">
    <property type="term" value="C:cytosol"/>
    <property type="evidence" value="ECO:0007669"/>
    <property type="project" value="TreeGrafter"/>
</dbReference>
<dbReference type="GO" id="GO:0061929">
    <property type="term" value="F:gamma-glutamylaminecyclotransferase activity"/>
    <property type="evidence" value="ECO:0007669"/>
    <property type="project" value="InterPro"/>
</dbReference>
<keyword evidence="6" id="KW-1185">Reference proteome</keyword>
<dbReference type="CDD" id="cd06661">
    <property type="entry name" value="GGCT_like"/>
    <property type="match status" value="1"/>
</dbReference>
<dbReference type="Proteomes" id="UP000614601">
    <property type="component" value="Unassembled WGS sequence"/>
</dbReference>
<name>A0A811KC51_9BILA</name>
<dbReference type="EMBL" id="CAJFDH010000003">
    <property type="protein sequence ID" value="CAD5213355.1"/>
    <property type="molecule type" value="Genomic_DNA"/>
</dbReference>
<dbReference type="Gene3D" id="3.10.490.10">
    <property type="entry name" value="Gamma-glutamyl cyclotransferase-like"/>
    <property type="match status" value="1"/>
</dbReference>
<sequence>MSKHLVFVYGTLKRNEPNHQVMSNTLRGVASFAGTARMTQKYPLIISTQYNIPFLLKDAGNGEYVQGELYNVEDEKLVELDELENHPHFYVRHEEKFELISDKNGEKIKGNVIAWVYLLPTWTASLLEQGTTPLNWYSSLGEHGRAYVEK</sequence>
<evidence type="ECO:0000313" key="5">
    <source>
        <dbReference type="EMBL" id="CAD5213355.1"/>
    </source>
</evidence>
<dbReference type="AlphaFoldDB" id="A0A811KC51"/>
<evidence type="ECO:0000256" key="2">
    <source>
        <dbReference type="PIRSR" id="PIRSR639126-1"/>
    </source>
</evidence>
<protein>
    <recommendedName>
        <fullName evidence="3">Gamma-glutamylcyclotransferase family protein</fullName>
    </recommendedName>
</protein>
<dbReference type="OrthoDB" id="113620at2759"/>
<dbReference type="PANTHER" id="PTHR12510">
    <property type="entry name" value="TROPONIN C-AKIN-1 PROTEIN"/>
    <property type="match status" value="1"/>
</dbReference>
<dbReference type="SUPFAM" id="SSF110857">
    <property type="entry name" value="Gamma-glutamyl cyclotransferase-like"/>
    <property type="match status" value="1"/>
</dbReference>
<dbReference type="Proteomes" id="UP000783686">
    <property type="component" value="Unassembled WGS sequence"/>
</dbReference>
<feature type="active site" description="Proton acceptor" evidence="2">
    <location>
        <position position="84"/>
    </location>
</feature>
<evidence type="ECO:0000259" key="4">
    <source>
        <dbReference type="Pfam" id="PF06094"/>
    </source>
</evidence>
<comment type="similarity">
    <text evidence="1 3">Belongs to the gamma-glutamylcyclotransferase family.</text>
</comment>
<dbReference type="PANTHER" id="PTHR12510:SF4">
    <property type="entry name" value="GAMMA-GLUTAMYLAMINECYCLOTRANSFERASE"/>
    <property type="match status" value="1"/>
</dbReference>
<dbReference type="InterPro" id="IPR013024">
    <property type="entry name" value="GGCT-like"/>
</dbReference>
<comment type="caution">
    <text evidence="5">The sequence shown here is derived from an EMBL/GenBank/DDBJ whole genome shotgun (WGS) entry which is preliminary data.</text>
</comment>
<evidence type="ECO:0000256" key="3">
    <source>
        <dbReference type="RuleBase" id="RU367036"/>
    </source>
</evidence>
<evidence type="ECO:0000313" key="6">
    <source>
        <dbReference type="Proteomes" id="UP000614601"/>
    </source>
</evidence>
<feature type="domain" description="Gamma-glutamylcyclotransferase AIG2-like" evidence="4">
    <location>
        <begin position="6"/>
        <end position="121"/>
    </location>
</feature>
<organism evidence="5 6">
    <name type="scientific">Bursaphelenchus okinawaensis</name>
    <dbReference type="NCBI Taxonomy" id="465554"/>
    <lineage>
        <taxon>Eukaryota</taxon>
        <taxon>Metazoa</taxon>
        <taxon>Ecdysozoa</taxon>
        <taxon>Nematoda</taxon>
        <taxon>Chromadorea</taxon>
        <taxon>Rhabditida</taxon>
        <taxon>Tylenchina</taxon>
        <taxon>Tylenchomorpha</taxon>
        <taxon>Aphelenchoidea</taxon>
        <taxon>Aphelenchoididae</taxon>
        <taxon>Bursaphelenchus</taxon>
    </lineage>
</organism>
<evidence type="ECO:0000256" key="1">
    <source>
        <dbReference type="ARBA" id="ARBA00008861"/>
    </source>
</evidence>
<reference evidence="5" key="1">
    <citation type="submission" date="2020-09" db="EMBL/GenBank/DDBJ databases">
        <authorList>
            <person name="Kikuchi T."/>
        </authorList>
    </citation>
    <scope>NUCLEOTIDE SEQUENCE</scope>
    <source>
        <strain evidence="5">SH1</strain>
    </source>
</reference>
<dbReference type="Pfam" id="PF06094">
    <property type="entry name" value="GGACT"/>
    <property type="match status" value="1"/>
</dbReference>
<dbReference type="InterPro" id="IPR009288">
    <property type="entry name" value="AIG2-like_dom"/>
</dbReference>
<dbReference type="InterPro" id="IPR036568">
    <property type="entry name" value="GGCT-like_sf"/>
</dbReference>
<dbReference type="InterPro" id="IPR039126">
    <property type="entry name" value="GGACT"/>
</dbReference>
<proteinExistence type="inferred from homology"/>
<gene>
    <name evidence="5" type="ORF">BOKJ2_LOCUS5051</name>
</gene>
<accession>A0A811KC51</accession>
<dbReference type="EMBL" id="CAJFCW020000003">
    <property type="protein sequence ID" value="CAG9100701.1"/>
    <property type="molecule type" value="Genomic_DNA"/>
</dbReference>